<evidence type="ECO:0000313" key="2">
    <source>
        <dbReference type="EMBL" id="SET50210.1"/>
    </source>
</evidence>
<dbReference type="Pfam" id="PF13527">
    <property type="entry name" value="Acetyltransf_9"/>
    <property type="match status" value="1"/>
</dbReference>
<reference evidence="3" key="1">
    <citation type="submission" date="2016-10" db="EMBL/GenBank/DDBJ databases">
        <authorList>
            <person name="Varghese N."/>
            <person name="Submissions S."/>
        </authorList>
    </citation>
    <scope>NUCLEOTIDE SEQUENCE [LARGE SCALE GENOMIC DNA]</scope>
    <source>
        <strain evidence="3">DSM 1551</strain>
    </source>
</reference>
<dbReference type="CDD" id="cd04301">
    <property type="entry name" value="NAT_SF"/>
    <property type="match status" value="1"/>
</dbReference>
<dbReference type="RefSeq" id="WP_092353904.1">
    <property type="nucleotide sequence ID" value="NZ_FOIN01000015.1"/>
</dbReference>
<dbReference type="PROSITE" id="PS51186">
    <property type="entry name" value="GNAT"/>
    <property type="match status" value="1"/>
</dbReference>
<keyword evidence="2" id="KW-0808">Transferase</keyword>
<accession>A0A1I0EXG4</accession>
<organism evidence="2 3">
    <name type="scientific">Thomasclavelia cocleata</name>
    <dbReference type="NCBI Taxonomy" id="69824"/>
    <lineage>
        <taxon>Bacteria</taxon>
        <taxon>Bacillati</taxon>
        <taxon>Bacillota</taxon>
        <taxon>Erysipelotrichia</taxon>
        <taxon>Erysipelotrichales</taxon>
        <taxon>Coprobacillaceae</taxon>
        <taxon>Thomasclavelia</taxon>
    </lineage>
</organism>
<dbReference type="OrthoDB" id="7017613at2"/>
<dbReference type="Proteomes" id="UP000198558">
    <property type="component" value="Unassembled WGS sequence"/>
</dbReference>
<dbReference type="GeneID" id="78288419"/>
<evidence type="ECO:0000313" key="3">
    <source>
        <dbReference type="Proteomes" id="UP000198558"/>
    </source>
</evidence>
<evidence type="ECO:0000259" key="1">
    <source>
        <dbReference type="PROSITE" id="PS51186"/>
    </source>
</evidence>
<sequence>MIKIETVLYQQASLKIKKQINDLLQDIWPSANDSEAHDSDLVVQSFYVMIDSRIVSYAAVIRLQVIIKDKLYQIGGLSCVATLPSFQGQGLGCKIVARATKWMEDNLDFGVFTCAPDLVDFYYRAGNWKAMSNVVLIGNHDNDALSSRNLDVIVLMRIFSKKALSNYEEITNSIIYLGFSKGQFI</sequence>
<dbReference type="SUPFAM" id="SSF55729">
    <property type="entry name" value="Acyl-CoA N-acyltransferases (Nat)"/>
    <property type="match status" value="1"/>
</dbReference>
<dbReference type="GO" id="GO:0016747">
    <property type="term" value="F:acyltransferase activity, transferring groups other than amino-acyl groups"/>
    <property type="evidence" value="ECO:0007669"/>
    <property type="project" value="InterPro"/>
</dbReference>
<dbReference type="EMBL" id="FOIN01000015">
    <property type="protein sequence ID" value="SET50210.1"/>
    <property type="molecule type" value="Genomic_DNA"/>
</dbReference>
<dbReference type="AlphaFoldDB" id="A0A1I0EXG4"/>
<keyword evidence="3" id="KW-1185">Reference proteome</keyword>
<gene>
    <name evidence="2" type="ORF">SAMN04489758_11516</name>
</gene>
<proteinExistence type="predicted"/>
<feature type="domain" description="N-acetyltransferase" evidence="1">
    <location>
        <begin position="7"/>
        <end position="161"/>
    </location>
</feature>
<protein>
    <submittedName>
        <fullName evidence="2">Acetyltransferase (GNAT) domain-containing protein</fullName>
    </submittedName>
</protein>
<dbReference type="InterPro" id="IPR000182">
    <property type="entry name" value="GNAT_dom"/>
</dbReference>
<dbReference type="InterPro" id="IPR016181">
    <property type="entry name" value="Acyl_CoA_acyltransferase"/>
</dbReference>
<dbReference type="Gene3D" id="3.40.630.30">
    <property type="match status" value="1"/>
</dbReference>
<name>A0A1I0EXG4_9FIRM</name>